<dbReference type="AlphaFoldDB" id="A0A517NPN7"/>
<evidence type="ECO:0000313" key="2">
    <source>
        <dbReference type="Proteomes" id="UP000319817"/>
    </source>
</evidence>
<proteinExistence type="predicted"/>
<organism evidence="1 2">
    <name type="scientific">Stieleria marina</name>
    <dbReference type="NCBI Taxonomy" id="1930275"/>
    <lineage>
        <taxon>Bacteria</taxon>
        <taxon>Pseudomonadati</taxon>
        <taxon>Planctomycetota</taxon>
        <taxon>Planctomycetia</taxon>
        <taxon>Pirellulales</taxon>
        <taxon>Pirellulaceae</taxon>
        <taxon>Stieleria</taxon>
    </lineage>
</organism>
<gene>
    <name evidence="1" type="ORF">K239x_10200</name>
</gene>
<dbReference type="OrthoDB" id="281891at2"/>
<dbReference type="Proteomes" id="UP000319817">
    <property type="component" value="Chromosome"/>
</dbReference>
<dbReference type="RefSeq" id="WP_145416534.1">
    <property type="nucleotide sequence ID" value="NZ_CP036526.1"/>
</dbReference>
<keyword evidence="2" id="KW-1185">Reference proteome</keyword>
<dbReference type="EMBL" id="CP036526">
    <property type="protein sequence ID" value="QDT09077.1"/>
    <property type="molecule type" value="Genomic_DNA"/>
</dbReference>
<evidence type="ECO:0000313" key="1">
    <source>
        <dbReference type="EMBL" id="QDT09077.1"/>
    </source>
</evidence>
<protein>
    <submittedName>
        <fullName evidence="1">Uncharacterized protein</fullName>
    </submittedName>
</protein>
<accession>A0A517NPN7</accession>
<sequence>MSNVVERLNQRIAEVKQMGFRVRTELLDGPAANWCLLGRQKVVFLDLSHSASEQLLQLDESIASYLAQTQAKPTTTDQQVA</sequence>
<name>A0A517NPN7_9BACT</name>
<reference evidence="1 2" key="1">
    <citation type="submission" date="2019-02" db="EMBL/GenBank/DDBJ databases">
        <title>Deep-cultivation of Planctomycetes and their phenomic and genomic characterization uncovers novel biology.</title>
        <authorList>
            <person name="Wiegand S."/>
            <person name="Jogler M."/>
            <person name="Boedeker C."/>
            <person name="Pinto D."/>
            <person name="Vollmers J."/>
            <person name="Rivas-Marin E."/>
            <person name="Kohn T."/>
            <person name="Peeters S.H."/>
            <person name="Heuer A."/>
            <person name="Rast P."/>
            <person name="Oberbeckmann S."/>
            <person name="Bunk B."/>
            <person name="Jeske O."/>
            <person name="Meyerdierks A."/>
            <person name="Storesund J.E."/>
            <person name="Kallscheuer N."/>
            <person name="Luecker S."/>
            <person name="Lage O.M."/>
            <person name="Pohl T."/>
            <person name="Merkel B.J."/>
            <person name="Hornburger P."/>
            <person name="Mueller R.-W."/>
            <person name="Bruemmer F."/>
            <person name="Labrenz M."/>
            <person name="Spormann A.M."/>
            <person name="Op den Camp H."/>
            <person name="Overmann J."/>
            <person name="Amann R."/>
            <person name="Jetten M.S.M."/>
            <person name="Mascher T."/>
            <person name="Medema M.H."/>
            <person name="Devos D.P."/>
            <person name="Kaster A.-K."/>
            <person name="Ovreas L."/>
            <person name="Rohde M."/>
            <person name="Galperin M.Y."/>
            <person name="Jogler C."/>
        </authorList>
    </citation>
    <scope>NUCLEOTIDE SEQUENCE [LARGE SCALE GENOMIC DNA]</scope>
    <source>
        <strain evidence="1 2">K23_9</strain>
    </source>
</reference>